<proteinExistence type="predicted"/>
<dbReference type="Gene3D" id="3.40.50.300">
    <property type="entry name" value="P-loop containing nucleotide triphosphate hydrolases"/>
    <property type="match status" value="1"/>
</dbReference>
<reference evidence="3" key="1">
    <citation type="submission" date="2021-06" db="EMBL/GenBank/DDBJ databases">
        <authorList>
            <person name="Kallberg Y."/>
            <person name="Tangrot J."/>
            <person name="Rosling A."/>
        </authorList>
    </citation>
    <scope>NUCLEOTIDE SEQUENCE</scope>
    <source>
        <strain evidence="3">FL966</strain>
    </source>
</reference>
<dbReference type="InterPro" id="IPR027417">
    <property type="entry name" value="P-loop_NTPase"/>
</dbReference>
<dbReference type="Proteomes" id="UP000789759">
    <property type="component" value="Unassembled WGS sequence"/>
</dbReference>
<feature type="compositionally biased region" description="Basic and acidic residues" evidence="1">
    <location>
        <begin position="624"/>
        <end position="643"/>
    </location>
</feature>
<name>A0A9N8Z0A8_9GLOM</name>
<feature type="region of interest" description="Disordered" evidence="1">
    <location>
        <begin position="623"/>
        <end position="661"/>
    </location>
</feature>
<evidence type="ECO:0000259" key="2">
    <source>
        <dbReference type="Pfam" id="PF00910"/>
    </source>
</evidence>
<evidence type="ECO:0000256" key="1">
    <source>
        <dbReference type="SAM" id="MobiDB-lite"/>
    </source>
</evidence>
<gene>
    <name evidence="3" type="ORF">CPELLU_LOCUS463</name>
</gene>
<dbReference type="InterPro" id="IPR000605">
    <property type="entry name" value="Helicase_SF3_ssDNA/RNA_vir"/>
</dbReference>
<dbReference type="OrthoDB" id="2418385at2759"/>
<comment type="caution">
    <text evidence="3">The sequence shown here is derived from an EMBL/GenBank/DDBJ whole genome shotgun (WGS) entry which is preliminary data.</text>
</comment>
<dbReference type="AlphaFoldDB" id="A0A9N8Z0A8"/>
<evidence type="ECO:0000313" key="4">
    <source>
        <dbReference type="Proteomes" id="UP000789759"/>
    </source>
</evidence>
<sequence length="661" mass="78338">MTKSFEFRQILVRSYHCKRCKKDFKCAKKIPEKQRNELEDKFQKTQPCKLCENQHIRCNDDRCSNCCEKFKCNDPEKCDHCKELGIECEYTFPRTQEEFEKYSSLDYIIHQFESTESKRVYNQAYFIFNTKMTMRSVKKLFKDDEIWFPPKEGAICDSTHNRDYAKKKYNPCKLHHNPYDKDPQKRTFCKCDLSDSILGECKFCNEECCSHRTLARWEGSSDIVGPFIFGTWRNLPGSNEKQVVCEEINRMKLTDVILRDNLIRKGIPPNEILKNPAELLPRFWISNFSQYEEFEKKRLISETKYIPGKKHYPKNFFFYGDSGPGKSTLMENLASALTKDRSNCICIKAKDQNYIDEYQNQACITKDELTHDTFNFQDLMSCCEKNSLTIKQRKKKPIEIVSKFHVFTAQDSFDDIFCFEKCKSKESVKSKDKHVKSKNDPVKNEEKRNAIFRRFTKAREYTHGYIIKLEGRYVRDGRVKFIIESDEFNKPGDLNDFIQGRFDIKFAEDVYLKIEVDMSYILGGIICRVNDKENSFWVYNKYWENDLPSDFVDPKNSSKIDKKLREKIIRKENTRNVSQENDIPNKNPKENILNEIVPEENSSNENIPVGDYMKENNLDNVIDEEQRQIQSNHEESNKKHLFDELDISEDLDRHVDKKNKK</sequence>
<keyword evidence="4" id="KW-1185">Reference proteome</keyword>
<protein>
    <submittedName>
        <fullName evidence="3">4716_t:CDS:1</fullName>
    </submittedName>
</protein>
<dbReference type="Gene3D" id="3.40.1310.20">
    <property type="match status" value="1"/>
</dbReference>
<evidence type="ECO:0000313" key="3">
    <source>
        <dbReference type="EMBL" id="CAG8457524.1"/>
    </source>
</evidence>
<dbReference type="GO" id="GO:0003724">
    <property type="term" value="F:RNA helicase activity"/>
    <property type="evidence" value="ECO:0007669"/>
    <property type="project" value="InterPro"/>
</dbReference>
<feature type="domain" description="Helicase superfamily 3 single-stranded DNA/RNA virus" evidence="2">
    <location>
        <begin position="317"/>
        <end position="408"/>
    </location>
</feature>
<dbReference type="Pfam" id="PF00910">
    <property type="entry name" value="RNA_helicase"/>
    <property type="match status" value="1"/>
</dbReference>
<accession>A0A9N8Z0A8</accession>
<organism evidence="3 4">
    <name type="scientific">Cetraspora pellucida</name>
    <dbReference type="NCBI Taxonomy" id="1433469"/>
    <lineage>
        <taxon>Eukaryota</taxon>
        <taxon>Fungi</taxon>
        <taxon>Fungi incertae sedis</taxon>
        <taxon>Mucoromycota</taxon>
        <taxon>Glomeromycotina</taxon>
        <taxon>Glomeromycetes</taxon>
        <taxon>Diversisporales</taxon>
        <taxon>Gigasporaceae</taxon>
        <taxon>Cetraspora</taxon>
    </lineage>
</organism>
<dbReference type="EMBL" id="CAJVQA010000131">
    <property type="protein sequence ID" value="CAG8457524.1"/>
    <property type="molecule type" value="Genomic_DNA"/>
</dbReference>
<dbReference type="GO" id="GO:0003723">
    <property type="term" value="F:RNA binding"/>
    <property type="evidence" value="ECO:0007669"/>
    <property type="project" value="InterPro"/>
</dbReference>
<dbReference type="SUPFAM" id="SSF52540">
    <property type="entry name" value="P-loop containing nucleoside triphosphate hydrolases"/>
    <property type="match status" value="1"/>
</dbReference>